<protein>
    <submittedName>
        <fullName evidence="2">UDP-glucose 4-epimerase GalE</fullName>
    </submittedName>
</protein>
<dbReference type="Gene3D" id="3.40.50.720">
    <property type="entry name" value="NAD(P)-binding Rossmann-like Domain"/>
    <property type="match status" value="1"/>
</dbReference>
<dbReference type="EMBL" id="BAAAZR010000002">
    <property type="protein sequence ID" value="GAA3795603.1"/>
    <property type="molecule type" value="Genomic_DNA"/>
</dbReference>
<keyword evidence="3" id="KW-1185">Reference proteome</keyword>
<comment type="caution">
    <text evidence="2">The sequence shown here is derived from an EMBL/GenBank/DDBJ whole genome shotgun (WGS) entry which is preliminary data.</text>
</comment>
<evidence type="ECO:0000259" key="1">
    <source>
        <dbReference type="Pfam" id="PF01370"/>
    </source>
</evidence>
<dbReference type="Pfam" id="PF01370">
    <property type="entry name" value="Epimerase"/>
    <property type="match status" value="1"/>
</dbReference>
<dbReference type="InterPro" id="IPR036291">
    <property type="entry name" value="NAD(P)-bd_dom_sf"/>
</dbReference>
<name>A0ABP7HI69_9ACTN</name>
<accession>A0ABP7HI69</accession>
<feature type="domain" description="NAD-dependent epimerase/dehydratase" evidence="1">
    <location>
        <begin position="18"/>
        <end position="255"/>
    </location>
</feature>
<dbReference type="InterPro" id="IPR001509">
    <property type="entry name" value="Epimerase_deHydtase"/>
</dbReference>
<dbReference type="SUPFAM" id="SSF51735">
    <property type="entry name" value="NAD(P)-binding Rossmann-fold domains"/>
    <property type="match status" value="1"/>
</dbReference>
<dbReference type="InterPro" id="IPR050177">
    <property type="entry name" value="Lipid_A_modif_metabolic_enz"/>
</dbReference>
<gene>
    <name evidence="2" type="primary">galE_1</name>
    <name evidence="2" type="ORF">GCM10022226_13680</name>
</gene>
<dbReference type="PANTHER" id="PTHR43245">
    <property type="entry name" value="BIFUNCTIONAL POLYMYXIN RESISTANCE PROTEIN ARNA"/>
    <property type="match status" value="1"/>
</dbReference>
<dbReference type="Proteomes" id="UP001500888">
    <property type="component" value="Unassembled WGS sequence"/>
</dbReference>
<evidence type="ECO:0000313" key="2">
    <source>
        <dbReference type="EMBL" id="GAA3795603.1"/>
    </source>
</evidence>
<reference evidence="3" key="1">
    <citation type="journal article" date="2019" name="Int. J. Syst. Evol. Microbiol.">
        <title>The Global Catalogue of Microorganisms (GCM) 10K type strain sequencing project: providing services to taxonomists for standard genome sequencing and annotation.</title>
        <authorList>
            <consortium name="The Broad Institute Genomics Platform"/>
            <consortium name="The Broad Institute Genome Sequencing Center for Infectious Disease"/>
            <person name="Wu L."/>
            <person name="Ma J."/>
        </authorList>
    </citation>
    <scope>NUCLEOTIDE SEQUENCE [LARGE SCALE GENOMIC DNA]</scope>
    <source>
        <strain evidence="3">JCM 16908</strain>
    </source>
</reference>
<organism evidence="2 3">
    <name type="scientific">Sphaerisporangium flaviroseum</name>
    <dbReference type="NCBI Taxonomy" id="509199"/>
    <lineage>
        <taxon>Bacteria</taxon>
        <taxon>Bacillati</taxon>
        <taxon>Actinomycetota</taxon>
        <taxon>Actinomycetes</taxon>
        <taxon>Streptosporangiales</taxon>
        <taxon>Streptosporangiaceae</taxon>
        <taxon>Sphaerisporangium</taxon>
    </lineage>
</organism>
<sequence length="336" mass="35414">MGGADRVTHPQSRARPLVTVLGASGFVGSAVVRELAGRPVRLRLVSRGPATVPVRCAAEVEQRQADVTAPGHLREVLRGTDAVLQLVAHSAGWRGADEHGDSERVNVGVMRDVVSVLGAERRSGPPPVVVFAGSLSQVGVPPRVPLTGGEPDHPVSTYDRQKQAAERALLAAAADGAVRGISLRLPTVYGDAPPERPRDRGVLATMVRRALAGQALTLWDGTVTRDLLYAGDVATAFAAALDHPGPLSGRHWLLGTGRGERLGDAFHAVVRLVAERTGRPPVPVVRVPPADGATTTDLRHMVADPEAFRSVTGWRARVGLDDGLRRLVTAIAAERG</sequence>
<proteinExistence type="predicted"/>
<evidence type="ECO:0000313" key="3">
    <source>
        <dbReference type="Proteomes" id="UP001500888"/>
    </source>
</evidence>